<dbReference type="GO" id="GO:0005302">
    <property type="term" value="F:L-tyrosine transmembrane transporter activity"/>
    <property type="evidence" value="ECO:0007669"/>
    <property type="project" value="TreeGrafter"/>
</dbReference>
<evidence type="ECO:0000256" key="9">
    <source>
        <dbReference type="SAM" id="Phobius"/>
    </source>
</evidence>
<evidence type="ECO:0000256" key="3">
    <source>
        <dbReference type="ARBA" id="ARBA00022448"/>
    </source>
</evidence>
<dbReference type="AlphaFoldDB" id="A0A146K3U3"/>
<gene>
    <name evidence="11" type="ORF">TPC1_17379</name>
</gene>
<feature type="transmembrane region" description="Helical" evidence="9">
    <location>
        <begin position="21"/>
        <end position="39"/>
    </location>
</feature>
<organism evidence="11">
    <name type="scientific">Trepomonas sp. PC1</name>
    <dbReference type="NCBI Taxonomy" id="1076344"/>
    <lineage>
        <taxon>Eukaryota</taxon>
        <taxon>Metamonada</taxon>
        <taxon>Diplomonadida</taxon>
        <taxon>Hexamitidae</taxon>
        <taxon>Hexamitinae</taxon>
        <taxon>Trepomonas</taxon>
    </lineage>
</organism>
<keyword evidence="4" id="KW-0926">Vacuole</keyword>
<feature type="non-terminal residue" evidence="11">
    <location>
        <position position="188"/>
    </location>
</feature>
<feature type="transmembrane region" description="Helical" evidence="9">
    <location>
        <begin position="166"/>
        <end position="185"/>
    </location>
</feature>
<evidence type="ECO:0000256" key="1">
    <source>
        <dbReference type="ARBA" id="ARBA00004128"/>
    </source>
</evidence>
<comment type="subcellular location">
    <subcellularLocation>
        <location evidence="1">Vacuole membrane</location>
        <topology evidence="1">Multi-pass membrane protein</topology>
    </subcellularLocation>
</comment>
<evidence type="ECO:0000313" key="11">
    <source>
        <dbReference type="EMBL" id="JAP91098.1"/>
    </source>
</evidence>
<comment type="similarity">
    <text evidence="2">Belongs to the amino acid/polyamine transporter 2 family.</text>
</comment>
<dbReference type="PANTHER" id="PTHR22950:SF678">
    <property type="entry name" value="VACUOLAR AMINO ACID TRANSPORTER 5-RELATED"/>
    <property type="match status" value="1"/>
</dbReference>
<proteinExistence type="inferred from homology"/>
<evidence type="ECO:0000259" key="10">
    <source>
        <dbReference type="Pfam" id="PF01490"/>
    </source>
</evidence>
<dbReference type="Pfam" id="PF01490">
    <property type="entry name" value="Aa_trans"/>
    <property type="match status" value="1"/>
</dbReference>
<dbReference type="GO" id="GO:0005774">
    <property type="term" value="C:vacuolar membrane"/>
    <property type="evidence" value="ECO:0007669"/>
    <property type="project" value="UniProtKB-SubCell"/>
</dbReference>
<dbReference type="PANTHER" id="PTHR22950">
    <property type="entry name" value="AMINO ACID TRANSPORTER"/>
    <property type="match status" value="1"/>
</dbReference>
<evidence type="ECO:0000256" key="8">
    <source>
        <dbReference type="ARBA" id="ARBA00023136"/>
    </source>
</evidence>
<evidence type="ECO:0000256" key="2">
    <source>
        <dbReference type="ARBA" id="ARBA00008066"/>
    </source>
</evidence>
<sequence>ETQLLLEKEPQKVESESLSGFSAYLNLLNTIIGSGFLTYPFCLMVDGWVQGLIKIIIFAILCLLTCFQLVDVSTEVHAYQYFSIARKLFKSKLSGFIISSSIIFQTYGSLVTYATVIQQNFFWWSTSPESVAQNQVYIQLLLWTMLILLIFPLSSLKNLDWLHFTSWLNILGLFYITIVVLIYFFSRR</sequence>
<feature type="transmembrane region" description="Helical" evidence="9">
    <location>
        <begin position="93"/>
        <end position="116"/>
    </location>
</feature>
<evidence type="ECO:0000256" key="7">
    <source>
        <dbReference type="ARBA" id="ARBA00022989"/>
    </source>
</evidence>
<keyword evidence="7 9" id="KW-1133">Transmembrane helix</keyword>
<reference evidence="11" key="1">
    <citation type="submission" date="2015-07" db="EMBL/GenBank/DDBJ databases">
        <title>Adaptation to a free-living lifestyle via gene acquisitions in the diplomonad Trepomonas sp. PC1.</title>
        <authorList>
            <person name="Xu F."/>
            <person name="Jerlstrom-Hultqvist J."/>
            <person name="Kolisko M."/>
            <person name="Simpson A.G.B."/>
            <person name="Roger A.J."/>
            <person name="Svard S.G."/>
            <person name="Andersson J.O."/>
        </authorList>
    </citation>
    <scope>NUCLEOTIDE SEQUENCE</scope>
    <source>
        <strain evidence="11">PC1</strain>
    </source>
</reference>
<keyword evidence="5 9" id="KW-0812">Transmembrane</keyword>
<evidence type="ECO:0000256" key="6">
    <source>
        <dbReference type="ARBA" id="ARBA00022970"/>
    </source>
</evidence>
<keyword evidence="8 9" id="KW-0472">Membrane</keyword>
<protein>
    <submittedName>
        <fullName evidence="11">Amino acid transporter family protein</fullName>
    </submittedName>
</protein>
<feature type="domain" description="Amino acid transporter transmembrane" evidence="10">
    <location>
        <begin position="19"/>
        <end position="182"/>
    </location>
</feature>
<dbReference type="GO" id="GO:0015194">
    <property type="term" value="F:L-serine transmembrane transporter activity"/>
    <property type="evidence" value="ECO:0007669"/>
    <property type="project" value="TreeGrafter"/>
</dbReference>
<dbReference type="EMBL" id="GDID01005508">
    <property type="protein sequence ID" value="JAP91098.1"/>
    <property type="molecule type" value="Transcribed_RNA"/>
</dbReference>
<dbReference type="GO" id="GO:0061459">
    <property type="term" value="F:L-arginine transmembrane transporter activity"/>
    <property type="evidence" value="ECO:0007669"/>
    <property type="project" value="TreeGrafter"/>
</dbReference>
<evidence type="ECO:0000256" key="5">
    <source>
        <dbReference type="ARBA" id="ARBA00022692"/>
    </source>
</evidence>
<evidence type="ECO:0000256" key="4">
    <source>
        <dbReference type="ARBA" id="ARBA00022554"/>
    </source>
</evidence>
<name>A0A146K3U3_9EUKA</name>
<dbReference type="GO" id="GO:0005290">
    <property type="term" value="F:L-histidine transmembrane transporter activity"/>
    <property type="evidence" value="ECO:0007669"/>
    <property type="project" value="TreeGrafter"/>
</dbReference>
<keyword evidence="3" id="KW-0813">Transport</keyword>
<dbReference type="GO" id="GO:0015189">
    <property type="term" value="F:L-lysine transmembrane transporter activity"/>
    <property type="evidence" value="ECO:0007669"/>
    <property type="project" value="TreeGrafter"/>
</dbReference>
<dbReference type="InterPro" id="IPR013057">
    <property type="entry name" value="AA_transpt_TM"/>
</dbReference>
<accession>A0A146K3U3</accession>
<dbReference type="GO" id="GO:0005313">
    <property type="term" value="F:L-glutamate transmembrane transporter activity"/>
    <property type="evidence" value="ECO:0007669"/>
    <property type="project" value="TreeGrafter"/>
</dbReference>
<feature type="transmembrane region" description="Helical" evidence="9">
    <location>
        <begin position="51"/>
        <end position="72"/>
    </location>
</feature>
<feature type="transmembrane region" description="Helical" evidence="9">
    <location>
        <begin position="136"/>
        <end position="154"/>
    </location>
</feature>
<feature type="non-terminal residue" evidence="11">
    <location>
        <position position="1"/>
    </location>
</feature>
<keyword evidence="6" id="KW-0029">Amino-acid transport</keyword>